<dbReference type="RefSeq" id="WP_092789472.1">
    <property type="nucleotide sequence ID" value="NZ_FNXF01000001.1"/>
</dbReference>
<comment type="function">
    <text evidence="13">Mediates influx of magnesium ions.</text>
</comment>
<keyword evidence="10 13" id="KW-0406">Ion transport</keyword>
<sequence>MIRLFNIENGIIRETACSDTPDLAQVQSAHWIDAHEPTEPERELLTGLLSVELPESDDVEEIEASARCFVDQAGIHVHSLYLSPSEGRHNTVTVACILQPGRLITIREGDIADFRLLRLRARRGQVSCSNPADLLVTMLEQKVENHADTLEDIHRQLEQVSHLVLEEKDSELYQAISKLARLEDSNGKIRLCLMDTQRDISFLLRNLKGMPAQDETLREIMRDVETLMSHTTFLFDKINFLMDSTQGFINIQQNQIIKTFSIAAVVFLPPTLVASAYGMNFEYMPELKWLLGYPWALGLMLISGFAPYWFFKRKGWL</sequence>
<keyword evidence="9 13" id="KW-1133">Transmembrane helix</keyword>
<keyword evidence="7 13" id="KW-0812">Transmembrane</keyword>
<dbReference type="STRING" id="173990.SAMN05660691_00317"/>
<evidence type="ECO:0000256" key="13">
    <source>
        <dbReference type="RuleBase" id="RU362010"/>
    </source>
</evidence>
<dbReference type="Proteomes" id="UP000199371">
    <property type="component" value="Unassembled WGS sequence"/>
</dbReference>
<dbReference type="PANTHER" id="PTHR47685">
    <property type="entry name" value="MAGNESIUM TRANSPORT PROTEIN CORA"/>
    <property type="match status" value="1"/>
</dbReference>
<protein>
    <recommendedName>
        <fullName evidence="3 13">Magnesium transport protein CorA</fullName>
    </recommendedName>
</protein>
<evidence type="ECO:0000256" key="4">
    <source>
        <dbReference type="ARBA" id="ARBA00022448"/>
    </source>
</evidence>
<dbReference type="InterPro" id="IPR050829">
    <property type="entry name" value="CorA_MIT"/>
</dbReference>
<accession>A0A1H6J8E7</accession>
<dbReference type="PANTHER" id="PTHR47685:SF1">
    <property type="entry name" value="MAGNESIUM TRANSPORT PROTEIN CORA"/>
    <property type="match status" value="1"/>
</dbReference>
<organism evidence="14 15">
    <name type="scientific">Rheinheimera pacifica</name>
    <dbReference type="NCBI Taxonomy" id="173990"/>
    <lineage>
        <taxon>Bacteria</taxon>
        <taxon>Pseudomonadati</taxon>
        <taxon>Pseudomonadota</taxon>
        <taxon>Gammaproteobacteria</taxon>
        <taxon>Chromatiales</taxon>
        <taxon>Chromatiaceae</taxon>
        <taxon>Rheinheimera</taxon>
    </lineage>
</organism>
<dbReference type="EMBL" id="FNXF01000001">
    <property type="protein sequence ID" value="SEH58321.1"/>
    <property type="molecule type" value="Genomic_DNA"/>
</dbReference>
<dbReference type="NCBIfam" id="TIGR00383">
    <property type="entry name" value="corA"/>
    <property type="match status" value="1"/>
</dbReference>
<evidence type="ECO:0000256" key="2">
    <source>
        <dbReference type="ARBA" id="ARBA00009765"/>
    </source>
</evidence>
<dbReference type="GO" id="GO:0005886">
    <property type="term" value="C:plasma membrane"/>
    <property type="evidence" value="ECO:0007669"/>
    <property type="project" value="UniProtKB-SubCell"/>
</dbReference>
<dbReference type="CDD" id="cd12835">
    <property type="entry name" value="EcCorA-like_1"/>
    <property type="match status" value="1"/>
</dbReference>
<name>A0A1H6J8E7_9GAMM</name>
<dbReference type="InterPro" id="IPR002523">
    <property type="entry name" value="MgTranspt_CorA/ZnTranspt_ZntB"/>
</dbReference>
<evidence type="ECO:0000256" key="11">
    <source>
        <dbReference type="ARBA" id="ARBA00023136"/>
    </source>
</evidence>
<proteinExistence type="inferred from homology"/>
<keyword evidence="15" id="KW-1185">Reference proteome</keyword>
<keyword evidence="8 13" id="KW-0460">Magnesium</keyword>
<dbReference type="Gene3D" id="1.20.58.340">
    <property type="entry name" value="Magnesium transport protein CorA, transmembrane region"/>
    <property type="match status" value="1"/>
</dbReference>
<keyword evidence="4 13" id="KW-0813">Transport</keyword>
<dbReference type="GO" id="GO:0015095">
    <property type="term" value="F:magnesium ion transmembrane transporter activity"/>
    <property type="evidence" value="ECO:0007669"/>
    <property type="project" value="UniProtKB-UniRule"/>
</dbReference>
<evidence type="ECO:0000256" key="9">
    <source>
        <dbReference type="ARBA" id="ARBA00022989"/>
    </source>
</evidence>
<dbReference type="InterPro" id="IPR004488">
    <property type="entry name" value="Mg/Co-transport_prot_CorA"/>
</dbReference>
<keyword evidence="11 13" id="KW-0472">Membrane</keyword>
<dbReference type="SUPFAM" id="SSF144083">
    <property type="entry name" value="Magnesium transport protein CorA, transmembrane region"/>
    <property type="match status" value="1"/>
</dbReference>
<keyword evidence="5 13" id="KW-1003">Cell membrane</keyword>
<evidence type="ECO:0000256" key="10">
    <source>
        <dbReference type="ARBA" id="ARBA00023065"/>
    </source>
</evidence>
<evidence type="ECO:0000256" key="8">
    <source>
        <dbReference type="ARBA" id="ARBA00022842"/>
    </source>
</evidence>
<dbReference type="InterPro" id="IPR045861">
    <property type="entry name" value="CorA_cytoplasmic_dom"/>
</dbReference>
<feature type="transmembrane region" description="Helical" evidence="13">
    <location>
        <begin position="260"/>
        <end position="279"/>
    </location>
</feature>
<evidence type="ECO:0000256" key="5">
    <source>
        <dbReference type="ARBA" id="ARBA00022475"/>
    </source>
</evidence>
<gene>
    <name evidence="13" type="primary">corA</name>
    <name evidence="14" type="ORF">SAMN05660691_00317</name>
</gene>
<evidence type="ECO:0000256" key="1">
    <source>
        <dbReference type="ARBA" id="ARBA00004429"/>
    </source>
</evidence>
<dbReference type="OrthoDB" id="9803416at2"/>
<keyword evidence="6" id="KW-0997">Cell inner membrane</keyword>
<comment type="catalytic activity">
    <reaction evidence="12">
        <text>Mg(2+)(in) = Mg(2+)(out)</text>
        <dbReference type="Rhea" id="RHEA:29827"/>
        <dbReference type="ChEBI" id="CHEBI:18420"/>
    </reaction>
</comment>
<dbReference type="GO" id="GO:0015099">
    <property type="term" value="F:nickel cation transmembrane transporter activity"/>
    <property type="evidence" value="ECO:0007669"/>
    <property type="project" value="TreeGrafter"/>
</dbReference>
<dbReference type="AlphaFoldDB" id="A0A1H6J8E7"/>
<evidence type="ECO:0000256" key="7">
    <source>
        <dbReference type="ARBA" id="ARBA00022692"/>
    </source>
</evidence>
<evidence type="ECO:0000256" key="3">
    <source>
        <dbReference type="ARBA" id="ARBA00019439"/>
    </source>
</evidence>
<feature type="transmembrane region" description="Helical" evidence="13">
    <location>
        <begin position="291"/>
        <end position="311"/>
    </location>
</feature>
<dbReference type="InterPro" id="IPR045863">
    <property type="entry name" value="CorA_TM1_TM2"/>
</dbReference>
<evidence type="ECO:0000313" key="15">
    <source>
        <dbReference type="Proteomes" id="UP000199371"/>
    </source>
</evidence>
<evidence type="ECO:0000256" key="6">
    <source>
        <dbReference type="ARBA" id="ARBA00022519"/>
    </source>
</evidence>
<dbReference type="SUPFAM" id="SSF143865">
    <property type="entry name" value="CorA soluble domain-like"/>
    <property type="match status" value="1"/>
</dbReference>
<dbReference type="Pfam" id="PF01544">
    <property type="entry name" value="CorA"/>
    <property type="match status" value="1"/>
</dbReference>
<dbReference type="GO" id="GO:0015087">
    <property type="term" value="F:cobalt ion transmembrane transporter activity"/>
    <property type="evidence" value="ECO:0007669"/>
    <property type="project" value="UniProtKB-UniRule"/>
</dbReference>
<reference evidence="15" key="1">
    <citation type="submission" date="2016-10" db="EMBL/GenBank/DDBJ databases">
        <authorList>
            <person name="Varghese N."/>
            <person name="Submissions S."/>
        </authorList>
    </citation>
    <scope>NUCLEOTIDE SEQUENCE [LARGE SCALE GENOMIC DNA]</scope>
    <source>
        <strain evidence="15">DSM 17616</strain>
    </source>
</reference>
<comment type="similarity">
    <text evidence="2 13">Belongs to the CorA metal ion transporter (MIT) (TC 1.A.35) family.</text>
</comment>
<comment type="subcellular location">
    <subcellularLocation>
        <location evidence="1">Cell inner membrane</location>
        <topology evidence="1">Multi-pass membrane protein</topology>
    </subcellularLocation>
    <subcellularLocation>
        <location evidence="13">Membrane</location>
        <topology evidence="13">Multi-pass membrane protein</topology>
    </subcellularLocation>
</comment>
<evidence type="ECO:0000256" key="12">
    <source>
        <dbReference type="ARBA" id="ARBA00034269"/>
    </source>
</evidence>
<dbReference type="FunFam" id="1.20.58.340:FF:000001">
    <property type="entry name" value="Magnesium transport protein CorA"/>
    <property type="match status" value="1"/>
</dbReference>
<evidence type="ECO:0000313" key="14">
    <source>
        <dbReference type="EMBL" id="SEH58321.1"/>
    </source>
</evidence>